<protein>
    <submittedName>
        <fullName evidence="1">Uncharacterized protein</fullName>
    </submittedName>
</protein>
<proteinExistence type="predicted"/>
<sequence>MAENSSSSADSYSFVEIPELPNSQAYVKEINKIFADLRAREPEAEELTQNIFMLIGMAKAAKKKMELENKNKVDIDVVMDAIGSLQIKAFGEK</sequence>
<reference evidence="1 2" key="1">
    <citation type="submission" date="2022-05" db="EMBL/GenBank/DDBJ databases">
        <title>Chromosome-level reference genomes for two strains of Caenorhabditis briggsae: an improved platform for comparative genomics.</title>
        <authorList>
            <person name="Stevens L."/>
            <person name="Andersen E.C."/>
        </authorList>
    </citation>
    <scope>NUCLEOTIDE SEQUENCE [LARGE SCALE GENOMIC DNA]</scope>
    <source>
        <strain evidence="1">QX1410_ONT</strain>
        <tissue evidence="1">Whole-organism</tissue>
    </source>
</reference>
<organism evidence="1 2">
    <name type="scientific">Caenorhabditis briggsae</name>
    <dbReference type="NCBI Taxonomy" id="6238"/>
    <lineage>
        <taxon>Eukaryota</taxon>
        <taxon>Metazoa</taxon>
        <taxon>Ecdysozoa</taxon>
        <taxon>Nematoda</taxon>
        <taxon>Chromadorea</taxon>
        <taxon>Rhabditida</taxon>
        <taxon>Rhabditina</taxon>
        <taxon>Rhabditomorpha</taxon>
        <taxon>Rhabditoidea</taxon>
        <taxon>Rhabditidae</taxon>
        <taxon>Peloderinae</taxon>
        <taxon>Caenorhabditis</taxon>
    </lineage>
</organism>
<accession>A0AAE9DEE7</accession>
<evidence type="ECO:0000313" key="2">
    <source>
        <dbReference type="Proteomes" id="UP000827892"/>
    </source>
</evidence>
<dbReference type="OMA" id="MDDIMAM"/>
<gene>
    <name evidence="1" type="ORF">L3Y34_002319</name>
</gene>
<dbReference type="EMBL" id="CP090893">
    <property type="protein sequence ID" value="ULU02649.1"/>
    <property type="molecule type" value="Genomic_DNA"/>
</dbReference>
<name>A0AAE9DEE7_CAEBR</name>
<dbReference type="AlphaFoldDB" id="A0AAE9DEE7"/>
<dbReference type="Proteomes" id="UP000827892">
    <property type="component" value="Chromosome III"/>
</dbReference>
<evidence type="ECO:0000313" key="1">
    <source>
        <dbReference type="EMBL" id="ULU02649.1"/>
    </source>
</evidence>